<dbReference type="PROSITE" id="PS01231">
    <property type="entry name" value="TRMA_2"/>
    <property type="match status" value="1"/>
</dbReference>
<evidence type="ECO:0000256" key="3">
    <source>
        <dbReference type="ARBA" id="ARBA00022691"/>
    </source>
</evidence>
<name>I4BBV8_TURPD</name>
<organism evidence="5 6">
    <name type="scientific">Turneriella parva (strain ATCC BAA-1111 / DSM 21527 / NCTC 11395 / H)</name>
    <name type="common">Leptospira parva</name>
    <dbReference type="NCBI Taxonomy" id="869212"/>
    <lineage>
        <taxon>Bacteria</taxon>
        <taxon>Pseudomonadati</taxon>
        <taxon>Spirochaetota</taxon>
        <taxon>Spirochaetia</taxon>
        <taxon>Leptospirales</taxon>
        <taxon>Leptospiraceae</taxon>
        <taxon>Turneriella</taxon>
    </lineage>
</organism>
<dbReference type="InterPro" id="IPR029063">
    <property type="entry name" value="SAM-dependent_MTases_sf"/>
</dbReference>
<dbReference type="InterPro" id="IPR010280">
    <property type="entry name" value="U5_MeTrfase_fam"/>
</dbReference>
<proteinExistence type="inferred from homology"/>
<dbReference type="AlphaFoldDB" id="I4BBV8"/>
<dbReference type="GO" id="GO:0070041">
    <property type="term" value="F:rRNA (uridine-C5-)-methyltransferase activity"/>
    <property type="evidence" value="ECO:0007669"/>
    <property type="project" value="TreeGrafter"/>
</dbReference>
<evidence type="ECO:0000313" key="6">
    <source>
        <dbReference type="Proteomes" id="UP000006048"/>
    </source>
</evidence>
<evidence type="ECO:0000256" key="2">
    <source>
        <dbReference type="ARBA" id="ARBA00022679"/>
    </source>
</evidence>
<keyword evidence="6" id="KW-1185">Reference proteome</keyword>
<dbReference type="OrthoDB" id="9804590at2"/>
<feature type="binding site" evidence="4">
    <location>
        <position position="369"/>
    </location>
    <ligand>
        <name>S-adenosyl-L-methionine</name>
        <dbReference type="ChEBI" id="CHEBI:59789"/>
    </ligand>
</feature>
<feature type="binding site" evidence="4">
    <location>
        <position position="312"/>
    </location>
    <ligand>
        <name>S-adenosyl-L-methionine</name>
        <dbReference type="ChEBI" id="CHEBI:59789"/>
    </ligand>
</feature>
<dbReference type="Proteomes" id="UP000006048">
    <property type="component" value="Chromosome"/>
</dbReference>
<accession>I4BBV8</accession>
<evidence type="ECO:0000313" key="5">
    <source>
        <dbReference type="EMBL" id="AFM14765.1"/>
    </source>
</evidence>
<feature type="binding site" evidence="4">
    <location>
        <position position="259"/>
    </location>
    <ligand>
        <name>S-adenosyl-L-methionine</name>
        <dbReference type="ChEBI" id="CHEBI:59789"/>
    </ligand>
</feature>
<dbReference type="HOGENOM" id="CLU_014689_7_0_12"/>
<protein>
    <submittedName>
        <fullName evidence="5">(Uracil-5)-methyltransferase</fullName>
    </submittedName>
</protein>
<keyword evidence="2 4" id="KW-0808">Transferase</keyword>
<dbReference type="PANTHER" id="PTHR11061:SF30">
    <property type="entry name" value="TRNA (URACIL(54)-C(5))-METHYLTRANSFERASE"/>
    <property type="match status" value="1"/>
</dbReference>
<feature type="active site" description="Nucleophile" evidence="4">
    <location>
        <position position="400"/>
    </location>
</feature>
<feature type="binding site" evidence="4">
    <location>
        <position position="290"/>
    </location>
    <ligand>
        <name>S-adenosyl-L-methionine</name>
        <dbReference type="ChEBI" id="CHEBI:59789"/>
    </ligand>
</feature>
<dbReference type="STRING" id="869212.Turpa_4132"/>
<dbReference type="InterPro" id="IPR030391">
    <property type="entry name" value="MeTrfase_TrmA_CS"/>
</dbReference>
<dbReference type="GO" id="GO:0070475">
    <property type="term" value="P:rRNA base methylation"/>
    <property type="evidence" value="ECO:0007669"/>
    <property type="project" value="TreeGrafter"/>
</dbReference>
<dbReference type="PROSITE" id="PS51687">
    <property type="entry name" value="SAM_MT_RNA_M5U"/>
    <property type="match status" value="1"/>
</dbReference>
<dbReference type="Gene3D" id="2.40.50.1070">
    <property type="match status" value="1"/>
</dbReference>
<gene>
    <name evidence="5" type="ordered locus">Turpa_4132</name>
</gene>
<evidence type="ECO:0000256" key="4">
    <source>
        <dbReference type="PROSITE-ProRule" id="PRU01024"/>
    </source>
</evidence>
<reference evidence="5 6" key="1">
    <citation type="submission" date="2012-06" db="EMBL/GenBank/DDBJ databases">
        <title>The complete chromosome of genome of Turneriella parva DSM 21527.</title>
        <authorList>
            <consortium name="US DOE Joint Genome Institute (JGI-PGF)"/>
            <person name="Lucas S."/>
            <person name="Han J."/>
            <person name="Lapidus A."/>
            <person name="Bruce D."/>
            <person name="Goodwin L."/>
            <person name="Pitluck S."/>
            <person name="Peters L."/>
            <person name="Kyrpides N."/>
            <person name="Mavromatis K."/>
            <person name="Ivanova N."/>
            <person name="Mikhailova N."/>
            <person name="Chertkov O."/>
            <person name="Detter J.C."/>
            <person name="Tapia R."/>
            <person name="Han C."/>
            <person name="Land M."/>
            <person name="Hauser L."/>
            <person name="Markowitz V."/>
            <person name="Cheng J.-F."/>
            <person name="Hugenholtz P."/>
            <person name="Woyke T."/>
            <person name="Wu D."/>
            <person name="Gronow S."/>
            <person name="Wellnitz S."/>
            <person name="Brambilla E."/>
            <person name="Klenk H.-P."/>
            <person name="Eisen J.A."/>
        </authorList>
    </citation>
    <scope>NUCLEOTIDE SEQUENCE [LARGE SCALE GENOMIC DNA]</scope>
    <source>
        <strain evidence="6">ATCC BAA-1111 / DSM 21527 / NCTC 11395 / H</strain>
    </source>
</reference>
<dbReference type="PANTHER" id="PTHR11061">
    <property type="entry name" value="RNA M5U METHYLTRANSFERASE"/>
    <property type="match status" value="1"/>
</dbReference>
<dbReference type="RefSeq" id="WP_014805240.1">
    <property type="nucleotide sequence ID" value="NC_018020.1"/>
</dbReference>
<sequence length="444" mass="51390">MNIRKLKPGAFVELECRHFVAEGLGLSYFADDSEKEKFKPHVFFIWGVLPGERFIARIAKVKSKVAHGILAWRDELPVDISGDFAHETWALRNLAADRAKPECDNYLRCGGCRMQHMSYQQTLVYKQEWLRAQLARNKVEVPAMDFRSLPKEARVHYRNHVQVHINKFGTYGFYEPMSYRTRAFPEHGCLIFDEKPLRQSFPAFPVEVRAARIRQNTDGNAVFTVLNSKEEQRVSARYSIQWPETRKIDIDFPVTNFFQANLRAIPFWLSTISAFFEKAAINSPRVLELFSGFGFISRMQSLVRPMQVLALDILTKDQVEKVRFSEKGTDIESAFINHYRTVDLFLPQRVSEAIQEEILIFNPQILLINPPRAGLHPEMWEKLRAKALQNFSGPIIYSSCDAATMARDLAIFASAGYSIREMQAFDFFPWTHHYETVTYLEKQG</sequence>
<dbReference type="Pfam" id="PF05958">
    <property type="entry name" value="tRNA_U5-meth_tr"/>
    <property type="match status" value="1"/>
</dbReference>
<keyword evidence="3 4" id="KW-0949">S-adenosyl-L-methionine</keyword>
<keyword evidence="1 4" id="KW-0489">Methyltransferase</keyword>
<dbReference type="SUPFAM" id="SSF53335">
    <property type="entry name" value="S-adenosyl-L-methionine-dependent methyltransferases"/>
    <property type="match status" value="2"/>
</dbReference>
<dbReference type="Gene3D" id="3.40.50.150">
    <property type="entry name" value="Vaccinia Virus protein VP39"/>
    <property type="match status" value="2"/>
</dbReference>
<evidence type="ECO:0000256" key="1">
    <source>
        <dbReference type="ARBA" id="ARBA00022603"/>
    </source>
</evidence>
<dbReference type="EMBL" id="CP002959">
    <property type="protein sequence ID" value="AFM14765.1"/>
    <property type="molecule type" value="Genomic_DNA"/>
</dbReference>
<dbReference type="KEGG" id="tpx:Turpa_4132"/>
<comment type="similarity">
    <text evidence="4">Belongs to the class I-like SAM-binding methyltransferase superfamily. RNA M5U methyltransferase family.</text>
</comment>